<feature type="domain" description="Condensation" evidence="1">
    <location>
        <begin position="16"/>
        <end position="282"/>
    </location>
</feature>
<keyword evidence="3" id="KW-1185">Reference proteome</keyword>
<sequence>VVWGMVWLDRGPGESGLLVWVVHHLVVDGVSWRVLLPDLAQAHAAVRAGKAGEGVLDPVGSSLRWWSRRLVDSVASRRGELDWWESVARATGPVLGGQVTDRGTYAGAGGLSVPVPVEVTETVLTRLPGLFQAGVDEVLLAGFGLAVQRWCAERGVEVPESVVLDLEGHGRAEEAVAGAALSRTVGWFTSVYPVRVAPGSVPWSEVQGGTPALGGVVKRVKEQLREVPGDGLGYGLLRYHDPEGRARLAPLPTPEIAFNYLGRFTVAGAADAGKAEADASTAATSTAATSTAERGAAHAPGAAADWVTLGGGIAGQGPDVPLPHLLELNATAQDGPGGLELVLHWTWSRAVLERWEVEALAEFYVVALTGLADYADAPAAGGLTPSDAPLTSLAQDEIDLIDADWSSFE</sequence>
<dbReference type="InterPro" id="IPR001242">
    <property type="entry name" value="Condensation_dom"/>
</dbReference>
<proteinExistence type="predicted"/>
<evidence type="ECO:0000313" key="3">
    <source>
        <dbReference type="Proteomes" id="UP001183410"/>
    </source>
</evidence>
<dbReference type="EMBL" id="JAVREO010000037">
    <property type="protein sequence ID" value="MDT0270819.1"/>
    <property type="molecule type" value="Genomic_DNA"/>
</dbReference>
<dbReference type="RefSeq" id="WP_311670882.1">
    <property type="nucleotide sequence ID" value="NZ_JAVREO010000037.1"/>
</dbReference>
<dbReference type="Proteomes" id="UP001183410">
    <property type="component" value="Unassembled WGS sequence"/>
</dbReference>
<comment type="caution">
    <text evidence="2">The sequence shown here is derived from an EMBL/GenBank/DDBJ whole genome shotgun (WGS) entry which is preliminary data.</text>
</comment>
<reference evidence="3" key="1">
    <citation type="submission" date="2023-07" db="EMBL/GenBank/DDBJ databases">
        <title>30 novel species of actinomycetes from the DSMZ collection.</title>
        <authorList>
            <person name="Nouioui I."/>
        </authorList>
    </citation>
    <scope>NUCLEOTIDE SEQUENCE [LARGE SCALE GENOMIC DNA]</scope>
    <source>
        <strain evidence="3">DSM 44915</strain>
    </source>
</reference>
<accession>A0ABU2K1D8</accession>
<protein>
    <submittedName>
        <fullName evidence="2">Condensation domain-containing protein</fullName>
    </submittedName>
</protein>
<dbReference type="Gene3D" id="3.30.559.10">
    <property type="entry name" value="Chloramphenicol acetyltransferase-like domain"/>
    <property type="match status" value="1"/>
</dbReference>
<feature type="non-terminal residue" evidence="2">
    <location>
        <position position="1"/>
    </location>
</feature>
<dbReference type="SUPFAM" id="SSF52777">
    <property type="entry name" value="CoA-dependent acyltransferases"/>
    <property type="match status" value="2"/>
</dbReference>
<name>A0ABU2K1D8_9ACTN</name>
<dbReference type="InterPro" id="IPR010060">
    <property type="entry name" value="NRPS_synth"/>
</dbReference>
<organism evidence="2 3">
    <name type="scientific">Streptomyces chisholmiae</name>
    <dbReference type="NCBI Taxonomy" id="3075540"/>
    <lineage>
        <taxon>Bacteria</taxon>
        <taxon>Bacillati</taxon>
        <taxon>Actinomycetota</taxon>
        <taxon>Actinomycetes</taxon>
        <taxon>Kitasatosporales</taxon>
        <taxon>Streptomycetaceae</taxon>
        <taxon>Streptomyces</taxon>
    </lineage>
</organism>
<dbReference type="Pfam" id="PF00668">
    <property type="entry name" value="Condensation"/>
    <property type="match status" value="1"/>
</dbReference>
<dbReference type="PANTHER" id="PTHR45398">
    <property type="match status" value="1"/>
</dbReference>
<dbReference type="Gene3D" id="3.30.559.30">
    <property type="entry name" value="Nonribosomal peptide synthetase, condensation domain"/>
    <property type="match status" value="1"/>
</dbReference>
<dbReference type="PANTHER" id="PTHR45398:SF1">
    <property type="entry name" value="ENZYME, PUTATIVE (JCVI)-RELATED"/>
    <property type="match status" value="1"/>
</dbReference>
<evidence type="ECO:0000313" key="2">
    <source>
        <dbReference type="EMBL" id="MDT0270819.1"/>
    </source>
</evidence>
<dbReference type="NCBIfam" id="TIGR01720">
    <property type="entry name" value="NRPS-para261"/>
    <property type="match status" value="1"/>
</dbReference>
<evidence type="ECO:0000259" key="1">
    <source>
        <dbReference type="Pfam" id="PF00668"/>
    </source>
</evidence>
<dbReference type="InterPro" id="IPR023213">
    <property type="entry name" value="CAT-like_dom_sf"/>
</dbReference>
<gene>
    <name evidence="2" type="ORF">RM844_31575</name>
</gene>